<dbReference type="InterPro" id="IPR040521">
    <property type="entry name" value="KDZ"/>
</dbReference>
<dbReference type="AlphaFoldDB" id="A0AAD7MF59"/>
<evidence type="ECO:0000313" key="2">
    <source>
        <dbReference type="EMBL" id="KAJ7714373.1"/>
    </source>
</evidence>
<keyword evidence="3" id="KW-1185">Reference proteome</keyword>
<dbReference type="PANTHER" id="PTHR33096">
    <property type="entry name" value="CXC2 DOMAIN-CONTAINING PROTEIN"/>
    <property type="match status" value="1"/>
</dbReference>
<gene>
    <name evidence="2" type="ORF">B0H16DRAFT_1340620</name>
</gene>
<name>A0AAD7MF59_9AGAR</name>
<dbReference type="PANTHER" id="PTHR33096:SF1">
    <property type="entry name" value="CXC1-LIKE CYSTEINE CLUSTER ASSOCIATED WITH KDZ TRANSPOSASES DOMAIN-CONTAINING PROTEIN"/>
    <property type="match status" value="1"/>
</dbReference>
<dbReference type="EMBL" id="JARKIB010000326">
    <property type="protein sequence ID" value="KAJ7714373.1"/>
    <property type="molecule type" value="Genomic_DNA"/>
</dbReference>
<dbReference type="CDD" id="cd19757">
    <property type="entry name" value="Bbox1"/>
    <property type="match status" value="1"/>
</dbReference>
<organism evidence="2 3">
    <name type="scientific">Mycena metata</name>
    <dbReference type="NCBI Taxonomy" id="1033252"/>
    <lineage>
        <taxon>Eukaryota</taxon>
        <taxon>Fungi</taxon>
        <taxon>Dikarya</taxon>
        <taxon>Basidiomycota</taxon>
        <taxon>Agaricomycotina</taxon>
        <taxon>Agaricomycetes</taxon>
        <taxon>Agaricomycetidae</taxon>
        <taxon>Agaricales</taxon>
        <taxon>Marasmiineae</taxon>
        <taxon>Mycenaceae</taxon>
        <taxon>Mycena</taxon>
    </lineage>
</organism>
<proteinExistence type="predicted"/>
<feature type="domain" description="CxC2-like cysteine cluster KDZ transposase-associated" evidence="1">
    <location>
        <begin position="96"/>
        <end position="201"/>
    </location>
</feature>
<sequence>MTANFIILKDHPNTQWRDDWRDTFLEELVRLEGRGEQRYQTKCGGCLRDADDAIYRCKNCFSDALFCQACIVGLHKDNPFHRVEVWKDNSFDGVTLKSLGLRIQLGHGRDGTCPEKGKCEDFCIVDSSGIHEVALDFCSCARDQPHTVQLLRARLYPATTTNPASAATFRCLRKFHMMSLESKCSAHHFYNSLARETNNNGVFQPRNRYNEFRRMTRQWRHLQMLKRAGRAHSASGAQGTKAGECSLLCPACPQPGKNLPHNGAWRSVPREKRFLYALFLALDANFRMKRKDVSSEEDDPSLGDGIAFFAKVDEYMKHLDENWDQEQEKSTCVAHDAVNEPDREVYGTAASGIGTVDCARHNMKRPNGVGDLQNGERYINMDFMLWKSLENSDKIMELFISYDIVCQWHKNIWQRLSKYKPELRMRGLKRGYVWLIPKFDLPAHIEACNILFSFNLTPFVGQTDGEAPERGWANVNPLASSTKEMGPGARRDALDDHFNDWNHKKIVGLGEFLLERAQKAVGNMSTYRLELLEAELGLPHEVVVTWTKAMELWEEDPSNPNPFKLATKHESMQAIRGRLAEEVSGAVAGDTEDDVRGDLHATEMITMGIHLEAQQRDLGSDTAAVKTHATDRQKTALRERSNKLARKISEWLKIRESFTPLVTSLREADERARTVTARLQPTPGVPVHAMKLWMPSRLASLPQVEVKESHARYEFALREGQAHEALEEIRRLLLVRTHKYQEKDDEARGVAANTRAKTTIQGVDERIRRTSHQYRSARAALVSLGGRLKETEWKQKLRVLNADDVRQRPRATFTRQKREEERPASWIWLAELSESESMDAGMTEALRIEWAKTRARAHRWTEEVDLVEEEMRRVLEFLRWKAEWWKGLIDQRPGLVEDDILREGFTAYARRQSQMQLDLRARFQDNWKDIPCYIQLARDGLGEIPDEPLQGGEGGG</sequence>
<dbReference type="InterPro" id="IPR041457">
    <property type="entry name" value="CxC2_KDZ-assoc"/>
</dbReference>
<comment type="caution">
    <text evidence="2">The sequence shown here is derived from an EMBL/GenBank/DDBJ whole genome shotgun (WGS) entry which is preliminary data.</text>
</comment>
<accession>A0AAD7MF59</accession>
<evidence type="ECO:0000313" key="3">
    <source>
        <dbReference type="Proteomes" id="UP001215598"/>
    </source>
</evidence>
<dbReference type="Pfam" id="PF18758">
    <property type="entry name" value="KDZ"/>
    <property type="match status" value="1"/>
</dbReference>
<evidence type="ECO:0000259" key="1">
    <source>
        <dbReference type="Pfam" id="PF18803"/>
    </source>
</evidence>
<reference evidence="2" key="1">
    <citation type="submission" date="2023-03" db="EMBL/GenBank/DDBJ databases">
        <title>Massive genome expansion in bonnet fungi (Mycena s.s.) driven by repeated elements and novel gene families across ecological guilds.</title>
        <authorList>
            <consortium name="Lawrence Berkeley National Laboratory"/>
            <person name="Harder C.B."/>
            <person name="Miyauchi S."/>
            <person name="Viragh M."/>
            <person name="Kuo A."/>
            <person name="Thoen E."/>
            <person name="Andreopoulos B."/>
            <person name="Lu D."/>
            <person name="Skrede I."/>
            <person name="Drula E."/>
            <person name="Henrissat B."/>
            <person name="Morin E."/>
            <person name="Kohler A."/>
            <person name="Barry K."/>
            <person name="LaButti K."/>
            <person name="Morin E."/>
            <person name="Salamov A."/>
            <person name="Lipzen A."/>
            <person name="Mereny Z."/>
            <person name="Hegedus B."/>
            <person name="Baldrian P."/>
            <person name="Stursova M."/>
            <person name="Weitz H."/>
            <person name="Taylor A."/>
            <person name="Grigoriev I.V."/>
            <person name="Nagy L.G."/>
            <person name="Martin F."/>
            <person name="Kauserud H."/>
        </authorList>
    </citation>
    <scope>NUCLEOTIDE SEQUENCE</scope>
    <source>
        <strain evidence="2">CBHHK182m</strain>
    </source>
</reference>
<protein>
    <recommendedName>
        <fullName evidence="1">CxC2-like cysteine cluster KDZ transposase-associated domain-containing protein</fullName>
    </recommendedName>
</protein>
<dbReference type="Proteomes" id="UP001215598">
    <property type="component" value="Unassembled WGS sequence"/>
</dbReference>
<dbReference type="Pfam" id="PF18803">
    <property type="entry name" value="CxC2"/>
    <property type="match status" value="1"/>
</dbReference>